<dbReference type="Pfam" id="PF00440">
    <property type="entry name" value="TetR_N"/>
    <property type="match status" value="1"/>
</dbReference>
<keyword evidence="7" id="KW-1185">Reference proteome</keyword>
<dbReference type="Pfam" id="PF13305">
    <property type="entry name" value="TetR_C_33"/>
    <property type="match status" value="1"/>
</dbReference>
<name>A0A1W1UE75_9DEIO</name>
<evidence type="ECO:0000313" key="7">
    <source>
        <dbReference type="Proteomes" id="UP000192582"/>
    </source>
</evidence>
<dbReference type="InterPro" id="IPR009057">
    <property type="entry name" value="Homeodomain-like_sf"/>
</dbReference>
<evidence type="ECO:0000313" key="6">
    <source>
        <dbReference type="EMBL" id="SMB79342.1"/>
    </source>
</evidence>
<sequence length="232" mass="24473">MAAVLLPSPRDRILEAALTLLEAGGVDAVSTRTVSAAAHVQPPTIYRQFGDMQGLLNAVASAGFASYLQAKAARVGTGDPVEELRKGWNRHVEFGLSHPHLYTLMYGRLRPGEESPAALEAAAMLQALMGRVAEAGRLAVDVERAAAMIHASAVGVTLVLLRAPERDDGLAERMREAVLGAVLTPEGDAVGDPGKQQAAAHAVALIALLPTLPAALTEAERTLLLEWLKRLT</sequence>
<dbReference type="RefSeq" id="WP_084045496.1">
    <property type="nucleotide sequence ID" value="NZ_FWWU01000003.1"/>
</dbReference>
<dbReference type="EMBL" id="FWWU01000003">
    <property type="protein sequence ID" value="SMB79342.1"/>
    <property type="molecule type" value="Genomic_DNA"/>
</dbReference>
<dbReference type="PROSITE" id="PS50977">
    <property type="entry name" value="HTH_TETR_2"/>
    <property type="match status" value="1"/>
</dbReference>
<organism evidence="6 7">
    <name type="scientific">Deinococcus hopiensis KR-140</name>
    <dbReference type="NCBI Taxonomy" id="695939"/>
    <lineage>
        <taxon>Bacteria</taxon>
        <taxon>Thermotogati</taxon>
        <taxon>Deinococcota</taxon>
        <taxon>Deinococci</taxon>
        <taxon>Deinococcales</taxon>
        <taxon>Deinococcaceae</taxon>
        <taxon>Deinococcus</taxon>
    </lineage>
</organism>
<gene>
    <name evidence="6" type="ORF">SAMN00790413_05891</name>
</gene>
<dbReference type="InterPro" id="IPR025996">
    <property type="entry name" value="MT1864/Rv1816-like_C"/>
</dbReference>
<dbReference type="InterPro" id="IPR036271">
    <property type="entry name" value="Tet_transcr_reg_TetR-rel_C_sf"/>
</dbReference>
<dbReference type="AlphaFoldDB" id="A0A1W1UE75"/>
<dbReference type="InterPro" id="IPR001647">
    <property type="entry name" value="HTH_TetR"/>
</dbReference>
<keyword evidence="3" id="KW-0804">Transcription</keyword>
<dbReference type="GO" id="GO:0000976">
    <property type="term" value="F:transcription cis-regulatory region binding"/>
    <property type="evidence" value="ECO:0007669"/>
    <property type="project" value="TreeGrafter"/>
</dbReference>
<dbReference type="PANTHER" id="PTHR30055">
    <property type="entry name" value="HTH-TYPE TRANSCRIPTIONAL REGULATOR RUTR"/>
    <property type="match status" value="1"/>
</dbReference>
<dbReference type="PANTHER" id="PTHR30055:SF220">
    <property type="entry name" value="TETR-FAMILY REGULATORY PROTEIN"/>
    <property type="match status" value="1"/>
</dbReference>
<evidence type="ECO:0000256" key="4">
    <source>
        <dbReference type="PROSITE-ProRule" id="PRU00335"/>
    </source>
</evidence>
<dbReference type="Gene3D" id="1.10.357.10">
    <property type="entry name" value="Tetracycline Repressor, domain 2"/>
    <property type="match status" value="1"/>
</dbReference>
<evidence type="ECO:0000256" key="1">
    <source>
        <dbReference type="ARBA" id="ARBA00023015"/>
    </source>
</evidence>
<dbReference type="OrthoDB" id="9814200at2"/>
<dbReference type="SUPFAM" id="SSF48498">
    <property type="entry name" value="Tetracyclin repressor-like, C-terminal domain"/>
    <property type="match status" value="1"/>
</dbReference>
<evidence type="ECO:0000259" key="5">
    <source>
        <dbReference type="PROSITE" id="PS50977"/>
    </source>
</evidence>
<dbReference type="Proteomes" id="UP000192582">
    <property type="component" value="Unassembled WGS sequence"/>
</dbReference>
<proteinExistence type="predicted"/>
<reference evidence="6 7" key="1">
    <citation type="submission" date="2017-04" db="EMBL/GenBank/DDBJ databases">
        <authorList>
            <person name="Afonso C.L."/>
            <person name="Miller P.J."/>
            <person name="Scott M.A."/>
            <person name="Spackman E."/>
            <person name="Goraichik I."/>
            <person name="Dimitrov K.M."/>
            <person name="Suarez D.L."/>
            <person name="Swayne D.E."/>
        </authorList>
    </citation>
    <scope>NUCLEOTIDE SEQUENCE [LARGE SCALE GENOMIC DNA]</scope>
    <source>
        <strain evidence="6 7">KR-140</strain>
    </source>
</reference>
<feature type="DNA-binding region" description="H-T-H motif" evidence="4">
    <location>
        <begin position="30"/>
        <end position="49"/>
    </location>
</feature>
<dbReference type="InterPro" id="IPR050109">
    <property type="entry name" value="HTH-type_TetR-like_transc_reg"/>
</dbReference>
<protein>
    <submittedName>
        <fullName evidence="6">Transcriptional regulator, TetR family</fullName>
    </submittedName>
</protein>
<keyword evidence="1" id="KW-0805">Transcription regulation</keyword>
<keyword evidence="2 4" id="KW-0238">DNA-binding</keyword>
<dbReference type="SUPFAM" id="SSF46689">
    <property type="entry name" value="Homeodomain-like"/>
    <property type="match status" value="1"/>
</dbReference>
<dbReference type="GO" id="GO:0003700">
    <property type="term" value="F:DNA-binding transcription factor activity"/>
    <property type="evidence" value="ECO:0007669"/>
    <property type="project" value="TreeGrafter"/>
</dbReference>
<evidence type="ECO:0000256" key="3">
    <source>
        <dbReference type="ARBA" id="ARBA00023163"/>
    </source>
</evidence>
<dbReference type="STRING" id="695939.SAMN00790413_05891"/>
<evidence type="ECO:0000256" key="2">
    <source>
        <dbReference type="ARBA" id="ARBA00023125"/>
    </source>
</evidence>
<accession>A0A1W1UE75</accession>
<feature type="domain" description="HTH tetR-type" evidence="5">
    <location>
        <begin position="7"/>
        <end position="67"/>
    </location>
</feature>